<dbReference type="Gene3D" id="3.40.50.720">
    <property type="entry name" value="NAD(P)-binding Rossmann-like Domain"/>
    <property type="match status" value="1"/>
</dbReference>
<keyword evidence="2" id="KW-0560">Oxidoreductase</keyword>
<dbReference type="OrthoDB" id="9803333at2"/>
<dbReference type="AlphaFoldDB" id="A0A4U1CWW0"/>
<proteinExistence type="inferred from homology"/>
<dbReference type="InterPro" id="IPR036291">
    <property type="entry name" value="NAD(P)-bd_dom_sf"/>
</dbReference>
<dbReference type="SUPFAM" id="SSF51735">
    <property type="entry name" value="NAD(P)-binding Rossmann-fold domains"/>
    <property type="match status" value="1"/>
</dbReference>
<sequence>MDNKFSLEGKVIVVTGGTGIIGKSFIKGITEAGGIVGVLGRNEKVANERADEVIKNGGNAIALIADVLDEKALEAARDKILAAFGRIDGLVNAAGGNIPEAIIMKDDDIFGMNVNGMRKAMELNLWGTLIPTQIFGKAMLEAGTGSIVNISSMSSKRVITRVLGYSMGKAAIDCYTQWFAVELANRFGDKVRMNAIAPGFFLTEQNRALLTNTDGSYTERGNLVIKQTPFKRFGDTDELIGALQWLLSDASAFVTGTVINVDGGFFVNSGV</sequence>
<keyword evidence="4" id="KW-1185">Reference proteome</keyword>
<organism evidence="3 4">
    <name type="scientific">Pedobacter polaris</name>
    <dbReference type="NCBI Taxonomy" id="2571273"/>
    <lineage>
        <taxon>Bacteria</taxon>
        <taxon>Pseudomonadati</taxon>
        <taxon>Bacteroidota</taxon>
        <taxon>Sphingobacteriia</taxon>
        <taxon>Sphingobacteriales</taxon>
        <taxon>Sphingobacteriaceae</taxon>
        <taxon>Pedobacter</taxon>
    </lineage>
</organism>
<evidence type="ECO:0000313" key="4">
    <source>
        <dbReference type="Proteomes" id="UP000309488"/>
    </source>
</evidence>
<dbReference type="InterPro" id="IPR002347">
    <property type="entry name" value="SDR_fam"/>
</dbReference>
<evidence type="ECO:0000256" key="1">
    <source>
        <dbReference type="ARBA" id="ARBA00006484"/>
    </source>
</evidence>
<dbReference type="PANTHER" id="PTHR42760:SF115">
    <property type="entry name" value="3-OXOACYL-[ACYL-CARRIER-PROTEIN] REDUCTASE FABG"/>
    <property type="match status" value="1"/>
</dbReference>
<dbReference type="NCBIfam" id="NF006132">
    <property type="entry name" value="PRK08277.1"/>
    <property type="match status" value="1"/>
</dbReference>
<dbReference type="PRINTS" id="PR00080">
    <property type="entry name" value="SDRFAMILY"/>
</dbReference>
<dbReference type="PROSITE" id="PS00061">
    <property type="entry name" value="ADH_SHORT"/>
    <property type="match status" value="1"/>
</dbReference>
<dbReference type="Proteomes" id="UP000309488">
    <property type="component" value="Unassembled WGS sequence"/>
</dbReference>
<evidence type="ECO:0000313" key="3">
    <source>
        <dbReference type="EMBL" id="TKC12825.1"/>
    </source>
</evidence>
<reference evidence="3 4" key="1">
    <citation type="submission" date="2019-04" db="EMBL/GenBank/DDBJ databases">
        <title>Pedobacter sp. RP-3-22 sp. nov., isolated from Arctic soil.</title>
        <authorList>
            <person name="Dahal R.H."/>
            <person name="Kim D.-U."/>
        </authorList>
    </citation>
    <scope>NUCLEOTIDE SEQUENCE [LARGE SCALE GENOMIC DNA]</scope>
    <source>
        <strain evidence="3 4">RP-3-22</strain>
    </source>
</reference>
<comment type="caution">
    <text evidence="3">The sequence shown here is derived from an EMBL/GenBank/DDBJ whole genome shotgun (WGS) entry which is preliminary data.</text>
</comment>
<dbReference type="PRINTS" id="PR00081">
    <property type="entry name" value="GDHRDH"/>
</dbReference>
<dbReference type="EMBL" id="SWBR01000001">
    <property type="protein sequence ID" value="TKC12825.1"/>
    <property type="molecule type" value="Genomic_DNA"/>
</dbReference>
<comment type="similarity">
    <text evidence="1">Belongs to the short-chain dehydrogenases/reductases (SDR) family.</text>
</comment>
<dbReference type="GO" id="GO:0016616">
    <property type="term" value="F:oxidoreductase activity, acting on the CH-OH group of donors, NAD or NADP as acceptor"/>
    <property type="evidence" value="ECO:0007669"/>
    <property type="project" value="TreeGrafter"/>
</dbReference>
<dbReference type="RefSeq" id="WP_136838950.1">
    <property type="nucleotide sequence ID" value="NZ_SWBR01000001.1"/>
</dbReference>
<name>A0A4U1CWW0_9SPHI</name>
<dbReference type="Pfam" id="PF13561">
    <property type="entry name" value="adh_short_C2"/>
    <property type="match status" value="1"/>
</dbReference>
<protein>
    <submittedName>
        <fullName evidence="3">SDR family oxidoreductase</fullName>
    </submittedName>
</protein>
<accession>A0A4U1CWW0</accession>
<evidence type="ECO:0000256" key="2">
    <source>
        <dbReference type="ARBA" id="ARBA00023002"/>
    </source>
</evidence>
<gene>
    <name evidence="3" type="ORF">FA048_04195</name>
</gene>
<dbReference type="InterPro" id="IPR020904">
    <property type="entry name" value="Sc_DH/Rdtase_CS"/>
</dbReference>
<dbReference type="PANTHER" id="PTHR42760">
    <property type="entry name" value="SHORT-CHAIN DEHYDROGENASES/REDUCTASES FAMILY MEMBER"/>
    <property type="match status" value="1"/>
</dbReference>